<evidence type="ECO:0000313" key="1">
    <source>
        <dbReference type="EMBL" id="TWV92209.1"/>
    </source>
</evidence>
<dbReference type="AlphaFoldDB" id="A0A5C6LK49"/>
<protein>
    <recommendedName>
        <fullName evidence="3">Sigma-70 family RNA polymerase sigma factor</fullName>
    </recommendedName>
</protein>
<accession>A0A5C6LK49</accession>
<dbReference type="OrthoDB" id="656273at2"/>
<dbReference type="Proteomes" id="UP000318815">
    <property type="component" value="Unassembled WGS sequence"/>
</dbReference>
<sequence>MHSYQLYTDPDVLARAAAGDGYAYSIITREHIRPLCYFIYKKYGWRDSWRQDAAECAAIVFSSLKDNKVHFSDIGGLKSFLYTSMAVAAEELTMYDIVFSEPADVLTEMVLYTMFPEMPVCYRQNY</sequence>
<name>A0A5C6LK49_9BACT</name>
<gene>
    <name evidence="1" type="ORF">FEF09_28355</name>
</gene>
<evidence type="ECO:0000313" key="2">
    <source>
        <dbReference type="Proteomes" id="UP000318815"/>
    </source>
</evidence>
<dbReference type="RefSeq" id="WP_146308210.1">
    <property type="nucleotide sequence ID" value="NZ_VOHS01000068.1"/>
</dbReference>
<dbReference type="EMBL" id="VOHS01000068">
    <property type="protein sequence ID" value="TWV92209.1"/>
    <property type="molecule type" value="Genomic_DNA"/>
</dbReference>
<evidence type="ECO:0008006" key="3">
    <source>
        <dbReference type="Google" id="ProtNLM"/>
    </source>
</evidence>
<proteinExistence type="predicted"/>
<organism evidence="1 2">
    <name type="scientific">Chitinophaga pinensis</name>
    <dbReference type="NCBI Taxonomy" id="79329"/>
    <lineage>
        <taxon>Bacteria</taxon>
        <taxon>Pseudomonadati</taxon>
        <taxon>Bacteroidota</taxon>
        <taxon>Chitinophagia</taxon>
        <taxon>Chitinophagales</taxon>
        <taxon>Chitinophagaceae</taxon>
        <taxon>Chitinophaga</taxon>
    </lineage>
</organism>
<reference evidence="1 2" key="1">
    <citation type="submission" date="2019-08" db="EMBL/GenBank/DDBJ databases">
        <title>Whole genome sequencing of chitin degrading bacteria Chitinophaga pinensis YS16.</title>
        <authorList>
            <person name="Singh R.P."/>
            <person name="Manchanda G."/>
            <person name="Maurya I.K."/>
            <person name="Joshi N.K."/>
            <person name="Srivastava A.K."/>
        </authorList>
    </citation>
    <scope>NUCLEOTIDE SEQUENCE [LARGE SCALE GENOMIC DNA]</scope>
    <source>
        <strain evidence="1 2">YS-16</strain>
    </source>
</reference>
<comment type="caution">
    <text evidence="1">The sequence shown here is derived from an EMBL/GenBank/DDBJ whole genome shotgun (WGS) entry which is preliminary data.</text>
</comment>
<keyword evidence="2" id="KW-1185">Reference proteome</keyword>